<dbReference type="OrthoDB" id="6339427at2759"/>
<dbReference type="InterPro" id="IPR036259">
    <property type="entry name" value="MFS_trans_sf"/>
</dbReference>
<feature type="transmembrane region" description="Helical" evidence="16">
    <location>
        <begin position="678"/>
        <end position="697"/>
    </location>
</feature>
<dbReference type="Pfam" id="PF00083">
    <property type="entry name" value="Sugar_tr"/>
    <property type="match status" value="2"/>
</dbReference>
<evidence type="ECO:0000256" key="8">
    <source>
        <dbReference type="ARBA" id="ARBA00044637"/>
    </source>
</evidence>
<feature type="transmembrane region" description="Helical" evidence="16">
    <location>
        <begin position="565"/>
        <end position="589"/>
    </location>
</feature>
<dbReference type="NCBIfam" id="TIGR00879">
    <property type="entry name" value="SP"/>
    <property type="match status" value="1"/>
</dbReference>
<feature type="transmembrane region" description="Helical" evidence="16">
    <location>
        <begin position="743"/>
        <end position="761"/>
    </location>
</feature>
<sequence length="843" mass="90389">MFQGGNRALDNTFGHRESGLISNPFPHQKQNTASTRSSDSNYSVRARPLHPGHRVDKAYILAPAGVSPRGVAQRDRATRQPRGEGDPISTSLVELPRLQEGVEDPTDRPVEGKICQKDASQTEASSTSSPSHLEASRRGRSASPYNDDLRPPPAMQTGKSLQTHCAEEITGSQSSSGGGSSHLASPLSSPNRRRLLLLRQSRARSHQDACPSTRSAMGMTSEGDEGQDEILFHPHGKQTENTPFFRLQSPKEVQAGFYIFLLTGICAVSSLLFGYDTGVVSGALLSIRNDLQLSEWEQELIVSITTIGAVVGSLSGGFLTERAGRRPVILLSSVIFTLGAVVMGAAPSFFLLTLGRAVIGLAIGFSSMTVPVYIAEAAPSSIRGRLVTINCIFITGGQFVAGMVDGGFAEVPGGWRYMLGVAAIPAALQFIGVLYLPESPRWLVARGRVNDAKGVLERLRASEDIAFELAEIEEDVAATASLPRARMRDLCTSPPIRRAVTLGCGLMLLQQLSGINTVMYYSASIYNMAGFSDTTSIWLAGFTALAQFVGMLTNMSLVERWGRRTLVLTSLSLVTLSLVVIGASFYLAMASSQPVGVVDPSCARVHNVFVGSFPVTTCFQCVESASCGFCPALGACLPGNKTMDSLGTCPVGDGTGVAGPWAYTVCENPYGYMSVASMVLYLFTFGLGMGAMPWTICAEIFPLHVRSLANSLTTSVNWLGNVIISATFLTIASPHVLTQYGAFWMYAVIALSGLIGLAFTLPETKGVPLEEIEALFIKPGDRIRGMDERVTDMRQEARPVAMGKDTGEASFCPIIWAEGCSLTSGREEKCTIKCMGRKQYIND</sequence>
<evidence type="ECO:0000256" key="4">
    <source>
        <dbReference type="ARBA" id="ARBA00022448"/>
    </source>
</evidence>
<dbReference type="PANTHER" id="PTHR48020">
    <property type="entry name" value="PROTON MYO-INOSITOL COTRANSPORTER"/>
    <property type="match status" value="1"/>
</dbReference>
<keyword evidence="7 16" id="KW-0472">Membrane</keyword>
<evidence type="ECO:0000256" key="9">
    <source>
        <dbReference type="ARBA" id="ARBA00044648"/>
    </source>
</evidence>
<comment type="subunit">
    <text evidence="3">Homodimer.</text>
</comment>
<comment type="catalytic activity">
    <reaction evidence="8">
        <text>D-galactose(in) = D-galactose(out)</text>
        <dbReference type="Rhea" id="RHEA:34915"/>
        <dbReference type="ChEBI" id="CHEBI:4139"/>
    </reaction>
    <physiologicalReaction direction="right-to-left" evidence="8">
        <dbReference type="Rhea" id="RHEA:34917"/>
    </physiologicalReaction>
</comment>
<comment type="caution">
    <text evidence="18">The sequence shown here is derived from an EMBL/GenBank/DDBJ whole genome shotgun (WGS) entry which is preliminary data.</text>
</comment>
<accession>W7TRD4</accession>
<dbReference type="PANTHER" id="PTHR48020:SF12">
    <property type="entry name" value="PROTON MYO-INOSITOL COTRANSPORTER"/>
    <property type="match status" value="1"/>
</dbReference>
<keyword evidence="4" id="KW-0813">Transport</keyword>
<evidence type="ECO:0000256" key="12">
    <source>
        <dbReference type="ARBA" id="ARBA00044668"/>
    </source>
</evidence>
<evidence type="ECO:0000256" key="15">
    <source>
        <dbReference type="SAM" id="MobiDB-lite"/>
    </source>
</evidence>
<keyword evidence="19" id="KW-1185">Reference proteome</keyword>
<feature type="compositionally biased region" description="Low complexity" evidence="15">
    <location>
        <begin position="171"/>
        <end position="190"/>
    </location>
</feature>
<feature type="transmembrane region" description="Helical" evidence="16">
    <location>
        <begin position="328"/>
        <end position="351"/>
    </location>
</feature>
<reference evidence="18 19" key="1">
    <citation type="journal article" date="2014" name="Mol. Plant">
        <title>Chromosome Scale Genome Assembly and Transcriptome Profiling of Nannochloropsis gaditana in Nitrogen Depletion.</title>
        <authorList>
            <person name="Corteggiani Carpinelli E."/>
            <person name="Telatin A."/>
            <person name="Vitulo N."/>
            <person name="Forcato C."/>
            <person name="D'Angelo M."/>
            <person name="Schiavon R."/>
            <person name="Vezzi A."/>
            <person name="Giacometti G.M."/>
            <person name="Morosinotto T."/>
            <person name="Valle G."/>
        </authorList>
    </citation>
    <scope>NUCLEOTIDE SEQUENCE [LARGE SCALE GENOMIC DNA]</scope>
    <source>
        <strain evidence="18 19">B-31</strain>
    </source>
</reference>
<evidence type="ECO:0000256" key="7">
    <source>
        <dbReference type="ARBA" id="ARBA00023136"/>
    </source>
</evidence>
<feature type="transmembrane region" description="Helical" evidence="16">
    <location>
        <begin position="255"/>
        <end position="275"/>
    </location>
</feature>
<comment type="catalytic activity">
    <reaction evidence="12">
        <text>D-glucosamine(out) = D-glucosamine(in)</text>
        <dbReference type="Rhea" id="RHEA:78423"/>
        <dbReference type="ChEBI" id="CHEBI:58723"/>
    </reaction>
    <physiologicalReaction direction="left-to-right" evidence="12">
        <dbReference type="Rhea" id="RHEA:78424"/>
    </physiologicalReaction>
</comment>
<evidence type="ECO:0000256" key="16">
    <source>
        <dbReference type="SAM" id="Phobius"/>
    </source>
</evidence>
<protein>
    <recommendedName>
        <fullName evidence="14">Hexose transporter 1</fullName>
    </recommendedName>
</protein>
<keyword evidence="18" id="KW-0762">Sugar transport</keyword>
<feature type="compositionally biased region" description="Basic residues" evidence="15">
    <location>
        <begin position="191"/>
        <end position="204"/>
    </location>
</feature>
<dbReference type="PROSITE" id="PS00217">
    <property type="entry name" value="SUGAR_TRANSPORT_2"/>
    <property type="match status" value="1"/>
</dbReference>
<feature type="transmembrane region" description="Helical" evidence="16">
    <location>
        <begin position="415"/>
        <end position="436"/>
    </location>
</feature>
<dbReference type="PROSITE" id="PS50850">
    <property type="entry name" value="MFS"/>
    <property type="match status" value="1"/>
</dbReference>
<comment type="similarity">
    <text evidence="2">Belongs to the major facilitator superfamily. Sugar transporter (TC 2.A.1.1) family.</text>
</comment>
<comment type="catalytic activity">
    <reaction evidence="9">
        <text>D-glucose(out) = D-glucose(in)</text>
        <dbReference type="Rhea" id="RHEA:60376"/>
        <dbReference type="ChEBI" id="CHEBI:4167"/>
    </reaction>
    <physiologicalReaction direction="left-to-right" evidence="9">
        <dbReference type="Rhea" id="RHEA:60377"/>
    </physiologicalReaction>
</comment>
<evidence type="ECO:0000256" key="1">
    <source>
        <dbReference type="ARBA" id="ARBA00004141"/>
    </source>
</evidence>
<comment type="subcellular location">
    <subcellularLocation>
        <location evidence="1">Membrane</location>
        <topology evidence="1">Multi-pass membrane protein</topology>
    </subcellularLocation>
</comment>
<gene>
    <name evidence="18" type="ORF">Naga_100017g13</name>
</gene>
<feature type="domain" description="Major facilitator superfamily (MFS) profile" evidence="17">
    <location>
        <begin position="262"/>
        <end position="765"/>
    </location>
</feature>
<proteinExistence type="inferred from homology"/>
<evidence type="ECO:0000313" key="19">
    <source>
        <dbReference type="Proteomes" id="UP000019335"/>
    </source>
</evidence>
<evidence type="ECO:0000256" key="3">
    <source>
        <dbReference type="ARBA" id="ARBA00011738"/>
    </source>
</evidence>
<evidence type="ECO:0000256" key="2">
    <source>
        <dbReference type="ARBA" id="ARBA00010992"/>
    </source>
</evidence>
<dbReference type="InterPro" id="IPR003663">
    <property type="entry name" value="Sugar/inositol_transpt"/>
</dbReference>
<evidence type="ECO:0000313" key="18">
    <source>
        <dbReference type="EMBL" id="EWM29810.1"/>
    </source>
</evidence>
<feature type="transmembrane region" description="Helical" evidence="16">
    <location>
        <begin position="718"/>
        <end position="737"/>
    </location>
</feature>
<feature type="transmembrane region" description="Helical" evidence="16">
    <location>
        <begin position="357"/>
        <end position="375"/>
    </location>
</feature>
<comment type="catalytic activity">
    <reaction evidence="11">
        <text>D-mannose(out) = D-mannose(in)</text>
        <dbReference type="Rhea" id="RHEA:78391"/>
        <dbReference type="ChEBI" id="CHEBI:4208"/>
    </reaction>
    <physiologicalReaction direction="left-to-right" evidence="11">
        <dbReference type="Rhea" id="RHEA:78392"/>
    </physiologicalReaction>
</comment>
<evidence type="ECO:0000259" key="17">
    <source>
        <dbReference type="PROSITE" id="PS50850"/>
    </source>
</evidence>
<feature type="transmembrane region" description="Helical" evidence="16">
    <location>
        <begin position="300"/>
        <end position="319"/>
    </location>
</feature>
<dbReference type="SUPFAM" id="SSF103473">
    <property type="entry name" value="MFS general substrate transporter"/>
    <property type="match status" value="1"/>
</dbReference>
<feature type="compositionally biased region" description="Basic and acidic residues" evidence="15">
    <location>
        <begin position="72"/>
        <end position="85"/>
    </location>
</feature>
<evidence type="ECO:0000256" key="14">
    <source>
        <dbReference type="ARBA" id="ARBA00044780"/>
    </source>
</evidence>
<dbReference type="EMBL" id="AZIL01000116">
    <property type="protein sequence ID" value="EWM29810.1"/>
    <property type="molecule type" value="Genomic_DNA"/>
</dbReference>
<dbReference type="InterPro" id="IPR050814">
    <property type="entry name" value="Myo-inositol_Transporter"/>
</dbReference>
<comment type="catalytic activity">
    <reaction evidence="13">
        <text>D-fructose(out) = D-fructose(in)</text>
        <dbReference type="Rhea" id="RHEA:60372"/>
        <dbReference type="ChEBI" id="CHEBI:37721"/>
    </reaction>
    <physiologicalReaction direction="left-to-right" evidence="13">
        <dbReference type="Rhea" id="RHEA:60373"/>
    </physiologicalReaction>
</comment>
<evidence type="ECO:0000256" key="11">
    <source>
        <dbReference type="ARBA" id="ARBA00044662"/>
    </source>
</evidence>
<evidence type="ECO:0000256" key="6">
    <source>
        <dbReference type="ARBA" id="ARBA00022989"/>
    </source>
</evidence>
<dbReference type="PRINTS" id="PR00171">
    <property type="entry name" value="SUGRTRNSPORT"/>
</dbReference>
<feature type="compositionally biased region" description="Polar residues" evidence="15">
    <location>
        <begin position="28"/>
        <end position="43"/>
    </location>
</feature>
<name>W7TRD4_9STRA</name>
<dbReference type="Gene3D" id="1.20.1250.20">
    <property type="entry name" value="MFS general substrate transporter like domains"/>
    <property type="match status" value="2"/>
</dbReference>
<keyword evidence="6 16" id="KW-1133">Transmembrane helix</keyword>
<dbReference type="InterPro" id="IPR005829">
    <property type="entry name" value="Sugar_transporter_CS"/>
</dbReference>
<feature type="compositionally biased region" description="Low complexity" evidence="15">
    <location>
        <begin position="119"/>
        <end position="133"/>
    </location>
</feature>
<feature type="region of interest" description="Disordered" evidence="15">
    <location>
        <begin position="1"/>
        <end position="226"/>
    </location>
</feature>
<evidence type="ECO:0000256" key="13">
    <source>
        <dbReference type="ARBA" id="ARBA00044710"/>
    </source>
</evidence>
<dbReference type="GO" id="GO:0016324">
    <property type="term" value="C:apical plasma membrane"/>
    <property type="evidence" value="ECO:0007669"/>
    <property type="project" value="TreeGrafter"/>
</dbReference>
<feature type="compositionally biased region" description="Basic and acidic residues" evidence="15">
    <location>
        <begin position="105"/>
        <end position="116"/>
    </location>
</feature>
<dbReference type="InterPro" id="IPR020846">
    <property type="entry name" value="MFS_dom"/>
</dbReference>
<organism evidence="18 19">
    <name type="scientific">Nannochloropsis gaditana</name>
    <dbReference type="NCBI Taxonomy" id="72520"/>
    <lineage>
        <taxon>Eukaryota</taxon>
        <taxon>Sar</taxon>
        <taxon>Stramenopiles</taxon>
        <taxon>Ochrophyta</taxon>
        <taxon>Eustigmatophyceae</taxon>
        <taxon>Eustigmatales</taxon>
        <taxon>Monodopsidaceae</taxon>
        <taxon>Nannochloropsis</taxon>
    </lineage>
</organism>
<comment type="catalytic activity">
    <reaction evidence="10">
        <text>D-xylose(out) = D-xylose(in)</text>
        <dbReference type="Rhea" id="RHEA:78427"/>
        <dbReference type="ChEBI" id="CHEBI:53455"/>
    </reaction>
    <physiologicalReaction direction="left-to-right" evidence="10">
        <dbReference type="Rhea" id="RHEA:78428"/>
    </physiologicalReaction>
</comment>
<dbReference type="AlphaFoldDB" id="W7TRD4"/>
<evidence type="ECO:0000256" key="10">
    <source>
        <dbReference type="ARBA" id="ARBA00044656"/>
    </source>
</evidence>
<feature type="transmembrane region" description="Helical" evidence="16">
    <location>
        <begin position="535"/>
        <end position="553"/>
    </location>
</feature>
<dbReference type="GO" id="GO:0005366">
    <property type="term" value="F:myo-inositol:proton symporter activity"/>
    <property type="evidence" value="ECO:0007669"/>
    <property type="project" value="TreeGrafter"/>
</dbReference>
<keyword evidence="5 16" id="KW-0812">Transmembrane</keyword>
<dbReference type="Proteomes" id="UP000019335">
    <property type="component" value="Chromosome 2"/>
</dbReference>
<feature type="transmembrane region" description="Helical" evidence="16">
    <location>
        <begin position="387"/>
        <end position="409"/>
    </location>
</feature>
<feature type="transmembrane region" description="Helical" evidence="16">
    <location>
        <begin position="499"/>
        <end position="523"/>
    </location>
</feature>
<evidence type="ECO:0000256" key="5">
    <source>
        <dbReference type="ARBA" id="ARBA00022692"/>
    </source>
</evidence>
<dbReference type="InterPro" id="IPR005828">
    <property type="entry name" value="MFS_sugar_transport-like"/>
</dbReference>